<dbReference type="InterPro" id="IPR039637">
    <property type="entry name" value="CNOT7/CNOT8/Pop2"/>
</dbReference>
<organism evidence="1 2">
    <name type="scientific">Gossypium barbadense</name>
    <name type="common">Sea Island cotton</name>
    <name type="synonym">Hibiscus barbadensis</name>
    <dbReference type="NCBI Taxonomy" id="3634"/>
    <lineage>
        <taxon>Eukaryota</taxon>
        <taxon>Viridiplantae</taxon>
        <taxon>Streptophyta</taxon>
        <taxon>Embryophyta</taxon>
        <taxon>Tracheophyta</taxon>
        <taxon>Spermatophyta</taxon>
        <taxon>Magnoliopsida</taxon>
        <taxon>eudicotyledons</taxon>
        <taxon>Gunneridae</taxon>
        <taxon>Pentapetalae</taxon>
        <taxon>rosids</taxon>
        <taxon>malvids</taxon>
        <taxon>Malvales</taxon>
        <taxon>Malvaceae</taxon>
        <taxon>Malvoideae</taxon>
        <taxon>Gossypium</taxon>
    </lineage>
</organism>
<dbReference type="InterPro" id="IPR012337">
    <property type="entry name" value="RNaseH-like_sf"/>
</dbReference>
<protein>
    <submittedName>
        <fullName evidence="1">Uncharacterized protein</fullName>
    </submittedName>
</protein>
<proteinExistence type="predicted"/>
<evidence type="ECO:0000313" key="2">
    <source>
        <dbReference type="Proteomes" id="UP000239757"/>
    </source>
</evidence>
<dbReference type="EMBL" id="KZ663776">
    <property type="protein sequence ID" value="PPS10090.1"/>
    <property type="molecule type" value="Genomic_DNA"/>
</dbReference>
<dbReference type="InterPro" id="IPR036397">
    <property type="entry name" value="RNaseH_sf"/>
</dbReference>
<name>A0A2P5Y3C4_GOSBA</name>
<accession>A0A2P5Y3C4</accession>
<dbReference type="PANTHER" id="PTHR10797">
    <property type="entry name" value="CCR4-NOT TRANSCRIPTION COMPLEX SUBUNIT"/>
    <property type="match status" value="1"/>
</dbReference>
<evidence type="ECO:0000313" key="1">
    <source>
        <dbReference type="EMBL" id="PPS10090.1"/>
    </source>
</evidence>
<dbReference type="Gene3D" id="3.30.420.10">
    <property type="entry name" value="Ribonuclease H-like superfamily/Ribonuclease H"/>
    <property type="match status" value="1"/>
</dbReference>
<dbReference type="AlphaFoldDB" id="A0A2P5Y3C4"/>
<dbReference type="GO" id="GO:0003676">
    <property type="term" value="F:nucleic acid binding"/>
    <property type="evidence" value="ECO:0007669"/>
    <property type="project" value="InterPro"/>
</dbReference>
<sequence>MATLTLSPSTVPTRHLHEQLSERGIGAIVLDQNGDDSFHHSSLFLNDFLGFYNDTIPAASAPPSSTSPSSTFRHQPFSLLLCCRRLPTRSQVLLCRGSRRLQEQLSSNGAVLDRDFGSGSIVIGLMTAGLMMVMVLIKRLYPVHLSLRDFVPSCLQMMGCRRIRESVGAKVEGQIFGQLRASIKLLKRQQLDFKKNKEKGVDFKDFAKKLWDYGLVFNCYGLKSITWITFHGTYNFEFMLKITIQSLLPWDLHSFVHQLAYFFGYNIFNLKHTFKLLGLLSGLEKIAQTLNMAHIVGSSHQAGSDNLLTHQCFIKLKDVLSFFPYDLFGILKLHYDGFKVSNLSNKTVMKLLKAAESAEETGDNLCLKQLNVMFAGVELLYGHVFLFPTL</sequence>
<reference evidence="1 2" key="1">
    <citation type="submission" date="2015-01" db="EMBL/GenBank/DDBJ databases">
        <title>Genome of allotetraploid Gossypium barbadense reveals genomic plasticity and fiber elongation in cotton evolution.</title>
        <authorList>
            <person name="Chen X."/>
            <person name="Liu X."/>
            <person name="Zhao B."/>
            <person name="Zheng H."/>
            <person name="Hu Y."/>
            <person name="Lu G."/>
            <person name="Yang C."/>
            <person name="Chen J."/>
            <person name="Shan C."/>
            <person name="Zhang L."/>
            <person name="Zhou Y."/>
            <person name="Wang L."/>
            <person name="Guo W."/>
            <person name="Bai Y."/>
            <person name="Ruan J."/>
            <person name="Shangguan X."/>
            <person name="Mao Y."/>
            <person name="Jiang J."/>
            <person name="Zhu Y."/>
            <person name="Lei J."/>
            <person name="Kang H."/>
            <person name="Chen S."/>
            <person name="He X."/>
            <person name="Wang R."/>
            <person name="Wang Y."/>
            <person name="Chen J."/>
            <person name="Wang L."/>
            <person name="Yu S."/>
            <person name="Wang B."/>
            <person name="Wei J."/>
            <person name="Song S."/>
            <person name="Lu X."/>
            <person name="Gao Z."/>
            <person name="Gu W."/>
            <person name="Deng X."/>
            <person name="Ma D."/>
            <person name="Wang S."/>
            <person name="Liang W."/>
            <person name="Fang L."/>
            <person name="Cai C."/>
            <person name="Zhu X."/>
            <person name="Zhou B."/>
            <person name="Zhang Y."/>
            <person name="Chen Z."/>
            <person name="Xu S."/>
            <person name="Zhu R."/>
            <person name="Wang S."/>
            <person name="Zhang T."/>
            <person name="Zhao G."/>
        </authorList>
    </citation>
    <scope>NUCLEOTIDE SEQUENCE [LARGE SCALE GENOMIC DNA]</scope>
    <source>
        <strain evidence="2">cv. Xinhai21</strain>
        <tissue evidence="1">Leaf</tissue>
    </source>
</reference>
<gene>
    <name evidence="1" type="ORF">GOBAR_AA10564</name>
</gene>
<dbReference type="GO" id="GO:0004535">
    <property type="term" value="F:poly(A)-specific ribonuclease activity"/>
    <property type="evidence" value="ECO:0007669"/>
    <property type="project" value="InterPro"/>
</dbReference>
<dbReference type="GO" id="GO:0030014">
    <property type="term" value="C:CCR4-NOT complex"/>
    <property type="evidence" value="ECO:0007669"/>
    <property type="project" value="InterPro"/>
</dbReference>
<dbReference type="SUPFAM" id="SSF53098">
    <property type="entry name" value="Ribonuclease H-like"/>
    <property type="match status" value="1"/>
</dbReference>
<dbReference type="Proteomes" id="UP000239757">
    <property type="component" value="Unassembled WGS sequence"/>
</dbReference>